<dbReference type="InterPro" id="IPR011057">
    <property type="entry name" value="Mss4-like_sf"/>
</dbReference>
<evidence type="ECO:0000256" key="1">
    <source>
        <dbReference type="ARBA" id="ARBA00005495"/>
    </source>
</evidence>
<dbReference type="RefSeq" id="WP_110392135.1">
    <property type="nucleotide sequence ID" value="NZ_QJKI01000034.1"/>
</dbReference>
<gene>
    <name evidence="5" type="ORF">DFR34_13413</name>
</gene>
<dbReference type="GO" id="GO:0016846">
    <property type="term" value="F:carbon-sulfur lyase activity"/>
    <property type="evidence" value="ECO:0007669"/>
    <property type="project" value="InterPro"/>
</dbReference>
<evidence type="ECO:0000259" key="4">
    <source>
        <dbReference type="PROSITE" id="PS51891"/>
    </source>
</evidence>
<feature type="domain" description="CENP-V/GFA" evidence="4">
    <location>
        <begin position="4"/>
        <end position="122"/>
    </location>
</feature>
<protein>
    <recommendedName>
        <fullName evidence="4">CENP-V/GFA domain-containing protein</fullName>
    </recommendedName>
</protein>
<dbReference type="Proteomes" id="UP000247555">
    <property type="component" value="Unassembled WGS sequence"/>
</dbReference>
<evidence type="ECO:0000256" key="2">
    <source>
        <dbReference type="ARBA" id="ARBA00022723"/>
    </source>
</evidence>
<dbReference type="PANTHER" id="PTHR28620:SF1">
    <property type="entry name" value="CENP-V_GFA DOMAIN-CONTAINING PROTEIN"/>
    <property type="match status" value="1"/>
</dbReference>
<reference evidence="5 6" key="1">
    <citation type="submission" date="2018-05" db="EMBL/GenBank/DDBJ databases">
        <title>Genomic Encyclopedia of Type Strains, Phase IV (KMG-IV): sequencing the most valuable type-strain genomes for metagenomic binning, comparative biology and taxonomic classification.</title>
        <authorList>
            <person name="Goeker M."/>
        </authorList>
    </citation>
    <scope>NUCLEOTIDE SEQUENCE [LARGE SCALE GENOMIC DNA]</scope>
    <source>
        <strain evidence="5 6">DSM 29661</strain>
    </source>
</reference>
<dbReference type="OrthoDB" id="327703at2"/>
<evidence type="ECO:0000313" key="6">
    <source>
        <dbReference type="Proteomes" id="UP000247555"/>
    </source>
</evidence>
<dbReference type="SUPFAM" id="SSF51316">
    <property type="entry name" value="Mss4-like"/>
    <property type="match status" value="1"/>
</dbReference>
<dbReference type="PROSITE" id="PS51891">
    <property type="entry name" value="CENP_V_GFA"/>
    <property type="match status" value="1"/>
</dbReference>
<accession>A0A318KIE2</accession>
<dbReference type="Pfam" id="PF04828">
    <property type="entry name" value="GFA"/>
    <property type="match status" value="1"/>
</dbReference>
<dbReference type="GO" id="GO:0046872">
    <property type="term" value="F:metal ion binding"/>
    <property type="evidence" value="ECO:0007669"/>
    <property type="project" value="UniProtKB-KW"/>
</dbReference>
<keyword evidence="2" id="KW-0479">Metal-binding</keyword>
<dbReference type="EMBL" id="QJKI01000034">
    <property type="protein sequence ID" value="PXX74065.1"/>
    <property type="molecule type" value="Genomic_DNA"/>
</dbReference>
<evidence type="ECO:0000256" key="3">
    <source>
        <dbReference type="ARBA" id="ARBA00022833"/>
    </source>
</evidence>
<comment type="caution">
    <text evidence="5">The sequence shown here is derived from an EMBL/GenBank/DDBJ whole genome shotgun (WGS) entry which is preliminary data.</text>
</comment>
<keyword evidence="3" id="KW-0862">Zinc</keyword>
<proteinExistence type="inferred from homology"/>
<dbReference type="Gene3D" id="2.170.150.70">
    <property type="match status" value="1"/>
</dbReference>
<dbReference type="AlphaFoldDB" id="A0A318KIE2"/>
<sequence>MYRLSGQCHCQAIQLELQLPQPPASYQPRACDCDFCRKHAAAYVSDPDGALRIRARPGALGLYRQGSAKAQCVYCTHCGVLIGVMYEAVGHRYATVNVRVLDGEPGFADSVVVSPKTLSAAEKVSRWKQLWCRGVEVKER</sequence>
<dbReference type="InterPro" id="IPR052355">
    <property type="entry name" value="CENP-V-like"/>
</dbReference>
<comment type="similarity">
    <text evidence="1">Belongs to the Gfa family.</text>
</comment>
<name>A0A318KIE2_9NEIS</name>
<dbReference type="PANTHER" id="PTHR28620">
    <property type="entry name" value="CENTROMERE PROTEIN V"/>
    <property type="match status" value="1"/>
</dbReference>
<evidence type="ECO:0000313" key="5">
    <source>
        <dbReference type="EMBL" id="PXX74065.1"/>
    </source>
</evidence>
<keyword evidence="6" id="KW-1185">Reference proteome</keyword>
<dbReference type="InterPro" id="IPR006913">
    <property type="entry name" value="CENP-V/GFA"/>
</dbReference>
<organism evidence="5 6">
    <name type="scientific">Rivihabitans pingtungensis</name>
    <dbReference type="NCBI Taxonomy" id="1054498"/>
    <lineage>
        <taxon>Bacteria</taxon>
        <taxon>Pseudomonadati</taxon>
        <taxon>Pseudomonadota</taxon>
        <taxon>Betaproteobacteria</taxon>
        <taxon>Neisseriales</taxon>
        <taxon>Aquaspirillaceae</taxon>
        <taxon>Rivihabitans</taxon>
    </lineage>
</organism>